<reference evidence="1" key="2">
    <citation type="submission" date="2020-09" db="EMBL/GenBank/DDBJ databases">
        <authorList>
            <person name="Sun Q."/>
            <person name="Ohkuma M."/>
        </authorList>
    </citation>
    <scope>NUCLEOTIDE SEQUENCE</scope>
    <source>
        <strain evidence="1">JCM 13306</strain>
    </source>
</reference>
<reference evidence="1" key="1">
    <citation type="journal article" date="2014" name="Int. J. Syst. Evol. Microbiol.">
        <title>Complete genome sequence of Corynebacterium casei LMG S-19264T (=DSM 44701T), isolated from a smear-ripened cheese.</title>
        <authorList>
            <consortium name="US DOE Joint Genome Institute (JGI-PGF)"/>
            <person name="Walter F."/>
            <person name="Albersmeier A."/>
            <person name="Kalinowski J."/>
            <person name="Ruckert C."/>
        </authorList>
    </citation>
    <scope>NUCLEOTIDE SEQUENCE</scope>
    <source>
        <strain evidence="1">JCM 13306</strain>
    </source>
</reference>
<dbReference type="PANTHER" id="PTHR38043">
    <property type="entry name" value="PROTEIN HEMX"/>
    <property type="match status" value="1"/>
</dbReference>
<comment type="caution">
    <text evidence="1">The sequence shown here is derived from an EMBL/GenBank/DDBJ whole genome shotgun (WGS) entry which is preliminary data.</text>
</comment>
<keyword evidence="2" id="KW-1185">Reference proteome</keyword>
<evidence type="ECO:0000313" key="2">
    <source>
        <dbReference type="Proteomes" id="UP000623958"/>
    </source>
</evidence>
<organism evidence="1 2">
    <name type="scientific">Xanthomonas boreopolis</name>
    <dbReference type="NCBI Taxonomy" id="86183"/>
    <lineage>
        <taxon>Bacteria</taxon>
        <taxon>Pseudomonadati</taxon>
        <taxon>Pseudomonadota</taxon>
        <taxon>Gammaproteobacteria</taxon>
        <taxon>Lysobacterales</taxon>
        <taxon>Lysobacteraceae</taxon>
        <taxon>Xanthomonas</taxon>
    </lineage>
</organism>
<dbReference type="Pfam" id="PF04375">
    <property type="entry name" value="HemX"/>
    <property type="match status" value="1"/>
</dbReference>
<dbReference type="EMBL" id="BNBA01000014">
    <property type="protein sequence ID" value="GHH54326.1"/>
    <property type="molecule type" value="Genomic_DNA"/>
</dbReference>
<dbReference type="Proteomes" id="UP000623958">
    <property type="component" value="Unassembled WGS sequence"/>
</dbReference>
<dbReference type="InterPro" id="IPR007470">
    <property type="entry name" value="HemX"/>
</dbReference>
<evidence type="ECO:0000313" key="1">
    <source>
        <dbReference type="EMBL" id="GHH54326.1"/>
    </source>
</evidence>
<dbReference type="AlphaFoldDB" id="A0A919F867"/>
<protein>
    <submittedName>
        <fullName evidence="1">Uroporphyrin-III C-methyltransferase</fullName>
    </submittedName>
</protein>
<sequence length="309" mass="33751">MLPVVVVVLAAAGWGGWRAWHAYATERDRVAGEEQRRWEAFDQTLETLRRDQRATSERLQDAAATNRVLRDEMLGLGQRSALLEETVSKLADPSRHGAQALRLDEVELLLSQGQQRLAIAGDLDGARRAYALAAGALAGIDDPAYLNVRQTLVQERNALDALGAGPQAALGGELERLVGQLDALPAQAADAAGDARPWWQKLLSPLVQVRPSRGNVLVARSQRIGARDSLQIEISLARAALERGDATAWKQALARVDGWLVRLWPDSAALRRLRAELTRLQHAPLRPATPELGSTLLQLRAMREGRNGP</sequence>
<name>A0A919F867_9XANT</name>
<dbReference type="PANTHER" id="PTHR38043:SF1">
    <property type="entry name" value="PROTEIN HEMX"/>
    <property type="match status" value="1"/>
</dbReference>
<proteinExistence type="predicted"/>
<gene>
    <name evidence="1" type="ORF">GCM10009090_20960</name>
</gene>
<accession>A0A919F867</accession>